<reference evidence="3" key="1">
    <citation type="submission" date="2016-06" db="UniProtKB">
        <authorList>
            <consortium name="WormBaseParasite"/>
        </authorList>
    </citation>
    <scope>IDENTIFICATION</scope>
</reference>
<proteinExistence type="predicted"/>
<dbReference type="EMBL" id="UZAK01040535">
    <property type="protein sequence ID" value="VDP64753.1"/>
    <property type="molecule type" value="Genomic_DNA"/>
</dbReference>
<name>A0A183KSJ7_9TREM</name>
<evidence type="ECO:0000313" key="3">
    <source>
        <dbReference type="WBParaSite" id="SCUD_0001803701-mRNA-1"/>
    </source>
</evidence>
<evidence type="ECO:0000313" key="2">
    <source>
        <dbReference type="Proteomes" id="UP000279833"/>
    </source>
</evidence>
<dbReference type="WBParaSite" id="SCUD_0001803701-mRNA-1">
    <property type="protein sequence ID" value="SCUD_0001803701-mRNA-1"/>
    <property type="gene ID" value="SCUD_0001803701"/>
</dbReference>
<protein>
    <submittedName>
        <fullName evidence="3">Transcriptional regulator</fullName>
    </submittedName>
</protein>
<reference evidence="1 2" key="2">
    <citation type="submission" date="2018-11" db="EMBL/GenBank/DDBJ databases">
        <authorList>
            <consortium name="Pathogen Informatics"/>
        </authorList>
    </citation>
    <scope>NUCLEOTIDE SEQUENCE [LARGE SCALE GENOMIC DNA]</scope>
    <source>
        <strain evidence="1">Dakar</strain>
        <strain evidence="2">Dakar, Senegal</strain>
    </source>
</reference>
<evidence type="ECO:0000313" key="1">
    <source>
        <dbReference type="EMBL" id="VDP64753.1"/>
    </source>
</evidence>
<dbReference type="Proteomes" id="UP000279833">
    <property type="component" value="Unassembled WGS sequence"/>
</dbReference>
<accession>A0A183KSJ7</accession>
<gene>
    <name evidence="1" type="ORF">SCUD_LOCUS18034</name>
</gene>
<dbReference type="AlphaFoldDB" id="A0A183KSJ7"/>
<organism evidence="3">
    <name type="scientific">Schistosoma curassoni</name>
    <dbReference type="NCBI Taxonomy" id="6186"/>
    <lineage>
        <taxon>Eukaryota</taxon>
        <taxon>Metazoa</taxon>
        <taxon>Spiralia</taxon>
        <taxon>Lophotrochozoa</taxon>
        <taxon>Platyhelminthes</taxon>
        <taxon>Trematoda</taxon>
        <taxon>Digenea</taxon>
        <taxon>Strigeidida</taxon>
        <taxon>Schistosomatoidea</taxon>
        <taxon>Schistosomatidae</taxon>
        <taxon>Schistosoma</taxon>
    </lineage>
</organism>
<sequence length="62" mass="6844">MVVHRGSPQETLNLGFMKLGTYQQVVPVILGELMLLDGFDSLSSSFTVRDVITELSESRLTS</sequence>
<keyword evidence="2" id="KW-1185">Reference proteome</keyword>